<dbReference type="RefSeq" id="WP_233732205.1">
    <property type="nucleotide sequence ID" value="NZ_JAJVCN010000004.1"/>
</dbReference>
<keyword evidence="6" id="KW-1185">Reference proteome</keyword>
<gene>
    <name evidence="5" type="ORF">LWC34_47615</name>
</gene>
<dbReference type="InterPro" id="IPR051260">
    <property type="entry name" value="Diverse_substr_monoxygenases"/>
</dbReference>
<name>A0ABS8ZRS8_9PSEU</name>
<organism evidence="5 6">
    <name type="scientific">Kibdelosporangium philippinense</name>
    <dbReference type="NCBI Taxonomy" id="211113"/>
    <lineage>
        <taxon>Bacteria</taxon>
        <taxon>Bacillati</taxon>
        <taxon>Actinomycetota</taxon>
        <taxon>Actinomycetes</taxon>
        <taxon>Pseudonocardiales</taxon>
        <taxon>Pseudonocardiaceae</taxon>
        <taxon>Kibdelosporangium</taxon>
    </lineage>
</organism>
<dbReference type="PANTHER" id="PTHR30011:SF16">
    <property type="entry name" value="C2H2 FINGER DOMAIN TRANSCRIPTION FACTOR (EUROFUNG)-RELATED"/>
    <property type="match status" value="1"/>
</dbReference>
<dbReference type="Proteomes" id="UP001521150">
    <property type="component" value="Unassembled WGS sequence"/>
</dbReference>
<evidence type="ECO:0000256" key="1">
    <source>
        <dbReference type="ARBA" id="ARBA00022630"/>
    </source>
</evidence>
<accession>A0ABS8ZRS8</accession>
<evidence type="ECO:0000256" key="3">
    <source>
        <dbReference type="ARBA" id="ARBA00023002"/>
    </source>
</evidence>
<keyword evidence="2" id="KW-0288">FMN</keyword>
<keyword evidence="1" id="KW-0285">Flavoprotein</keyword>
<keyword evidence="4" id="KW-0503">Monooxygenase</keyword>
<evidence type="ECO:0000256" key="2">
    <source>
        <dbReference type="ARBA" id="ARBA00022643"/>
    </source>
</evidence>
<keyword evidence="3" id="KW-0560">Oxidoreductase</keyword>
<dbReference type="InterPro" id="IPR036661">
    <property type="entry name" value="Luciferase-like_sf"/>
</dbReference>
<proteinExistence type="predicted"/>
<evidence type="ECO:0000256" key="4">
    <source>
        <dbReference type="ARBA" id="ARBA00023033"/>
    </source>
</evidence>
<sequence>MPERMLFNAFTMFTPSHHTQGMWAEPDSTQLAYNSPEMWIELAKLCERGMFDTIFFADVLAPYDTYQGSRDAAVYEGMQFPTGDPSVLIPLLAHHTSHLGFTFTQNILQEHPYPFARKMSTLDHLTAGEWRGTS</sequence>
<dbReference type="Gene3D" id="3.20.20.30">
    <property type="entry name" value="Luciferase-like domain"/>
    <property type="match status" value="1"/>
</dbReference>
<comment type="caution">
    <text evidence="5">The sequence shown here is derived from an EMBL/GenBank/DDBJ whole genome shotgun (WGS) entry which is preliminary data.</text>
</comment>
<protein>
    <submittedName>
        <fullName evidence="5">LLM class flavin-dependent oxidoreductase</fullName>
    </submittedName>
</protein>
<evidence type="ECO:0000313" key="6">
    <source>
        <dbReference type="Proteomes" id="UP001521150"/>
    </source>
</evidence>
<dbReference type="EMBL" id="JAJVCN010000004">
    <property type="protein sequence ID" value="MCE7010424.1"/>
    <property type="molecule type" value="Genomic_DNA"/>
</dbReference>
<reference evidence="5 6" key="1">
    <citation type="submission" date="2021-12" db="EMBL/GenBank/DDBJ databases">
        <title>Genome sequence of Kibdelosporangium philippinense ATCC 49844.</title>
        <authorList>
            <person name="Fedorov E.A."/>
            <person name="Omeragic M."/>
            <person name="Shalygina K.F."/>
            <person name="Maclea K.S."/>
        </authorList>
    </citation>
    <scope>NUCLEOTIDE SEQUENCE [LARGE SCALE GENOMIC DNA]</scope>
    <source>
        <strain evidence="5 6">ATCC 49844</strain>
    </source>
</reference>
<evidence type="ECO:0000313" key="5">
    <source>
        <dbReference type="EMBL" id="MCE7010424.1"/>
    </source>
</evidence>
<dbReference type="PANTHER" id="PTHR30011">
    <property type="entry name" value="ALKANESULFONATE MONOOXYGENASE-RELATED"/>
    <property type="match status" value="1"/>
</dbReference>
<dbReference type="SUPFAM" id="SSF51679">
    <property type="entry name" value="Bacterial luciferase-like"/>
    <property type="match status" value="1"/>
</dbReference>